<dbReference type="Gene3D" id="3.30.450.20">
    <property type="entry name" value="PAS domain"/>
    <property type="match status" value="1"/>
</dbReference>
<feature type="domain" description="HAMP" evidence="7">
    <location>
        <begin position="311"/>
        <end position="363"/>
    </location>
</feature>
<evidence type="ECO:0000259" key="7">
    <source>
        <dbReference type="PROSITE" id="PS50885"/>
    </source>
</evidence>
<feature type="transmembrane region" description="Helical" evidence="5">
    <location>
        <begin position="290"/>
        <end position="309"/>
    </location>
</feature>
<dbReference type="GO" id="GO:0006935">
    <property type="term" value="P:chemotaxis"/>
    <property type="evidence" value="ECO:0007669"/>
    <property type="project" value="InterPro"/>
</dbReference>
<proteinExistence type="inferred from homology"/>
<dbReference type="CDD" id="cd06225">
    <property type="entry name" value="HAMP"/>
    <property type="match status" value="1"/>
</dbReference>
<dbReference type="CDD" id="cd11386">
    <property type="entry name" value="MCP_signal"/>
    <property type="match status" value="1"/>
</dbReference>
<dbReference type="Gene3D" id="1.10.287.950">
    <property type="entry name" value="Methyl-accepting chemotaxis protein"/>
    <property type="match status" value="1"/>
</dbReference>
<comment type="similarity">
    <text evidence="2">Belongs to the methyl-accepting chemotaxis (MCP) protein family.</text>
</comment>
<evidence type="ECO:0000256" key="1">
    <source>
        <dbReference type="ARBA" id="ARBA00023224"/>
    </source>
</evidence>
<dbReference type="Proteomes" id="UP000190285">
    <property type="component" value="Unassembled WGS sequence"/>
</dbReference>
<evidence type="ECO:0000256" key="2">
    <source>
        <dbReference type="ARBA" id="ARBA00029447"/>
    </source>
</evidence>
<protein>
    <submittedName>
        <fullName evidence="8">Methyl-accepting chemotaxis sensory transducer with Cache sensor</fullName>
    </submittedName>
</protein>
<feature type="region of interest" description="Disordered" evidence="4">
    <location>
        <begin position="620"/>
        <end position="642"/>
    </location>
</feature>
<dbReference type="Pfam" id="PF00015">
    <property type="entry name" value="MCPsignal"/>
    <property type="match status" value="1"/>
</dbReference>
<evidence type="ECO:0000256" key="4">
    <source>
        <dbReference type="SAM" id="MobiDB-lite"/>
    </source>
</evidence>
<dbReference type="EMBL" id="FUZT01000017">
    <property type="protein sequence ID" value="SKC88328.1"/>
    <property type="molecule type" value="Genomic_DNA"/>
</dbReference>
<dbReference type="OrthoDB" id="369336at2"/>
<accession>A0A1T5MK85</accession>
<evidence type="ECO:0000313" key="8">
    <source>
        <dbReference type="EMBL" id="SKC88328.1"/>
    </source>
</evidence>
<dbReference type="STRING" id="36842.SAMN02194393_04864"/>
<dbReference type="GO" id="GO:0016020">
    <property type="term" value="C:membrane"/>
    <property type="evidence" value="ECO:0007669"/>
    <property type="project" value="InterPro"/>
</dbReference>
<dbReference type="RefSeq" id="WP_079495416.1">
    <property type="nucleotide sequence ID" value="NZ_FUZT01000017.1"/>
</dbReference>
<dbReference type="SMART" id="SM00283">
    <property type="entry name" value="MA"/>
    <property type="match status" value="1"/>
</dbReference>
<dbReference type="PANTHER" id="PTHR32089">
    <property type="entry name" value="METHYL-ACCEPTING CHEMOTAXIS PROTEIN MCPB"/>
    <property type="match status" value="1"/>
</dbReference>
<dbReference type="PROSITE" id="PS50111">
    <property type="entry name" value="CHEMOTAXIS_TRANSDUC_2"/>
    <property type="match status" value="1"/>
</dbReference>
<keyword evidence="5" id="KW-0472">Membrane</keyword>
<dbReference type="AlphaFoldDB" id="A0A1T5MK85"/>
<keyword evidence="9" id="KW-1185">Reference proteome</keyword>
<evidence type="ECO:0000313" key="9">
    <source>
        <dbReference type="Proteomes" id="UP000190285"/>
    </source>
</evidence>
<dbReference type="Pfam" id="PF08269">
    <property type="entry name" value="dCache_2"/>
    <property type="match status" value="1"/>
</dbReference>
<dbReference type="GO" id="GO:0004888">
    <property type="term" value="F:transmembrane signaling receptor activity"/>
    <property type="evidence" value="ECO:0007669"/>
    <property type="project" value="InterPro"/>
</dbReference>
<dbReference type="PROSITE" id="PS50885">
    <property type="entry name" value="HAMP"/>
    <property type="match status" value="1"/>
</dbReference>
<dbReference type="GO" id="GO:0007165">
    <property type="term" value="P:signal transduction"/>
    <property type="evidence" value="ECO:0007669"/>
    <property type="project" value="UniProtKB-KW"/>
</dbReference>
<evidence type="ECO:0000256" key="5">
    <source>
        <dbReference type="SAM" id="Phobius"/>
    </source>
</evidence>
<keyword evidence="5" id="KW-1133">Transmembrane helix</keyword>
<evidence type="ECO:0000259" key="6">
    <source>
        <dbReference type="PROSITE" id="PS50111"/>
    </source>
</evidence>
<dbReference type="SUPFAM" id="SSF58104">
    <property type="entry name" value="Methyl-accepting chemotaxis protein (MCP) signaling domain"/>
    <property type="match status" value="1"/>
</dbReference>
<sequence length="668" mass="73535">MKLKSKILIPIVLIIIGAMTILGMFSYKAVKEDLVLDIIKTQLSGALKTAVKTVESRDNMVEITKEALNKKGIALSKSVAQLINENQKLLSTENMKKIADQLGVDEIHVTNENGILTHGTIKDFYGFDFKTSEQTKPFLKILEENSFTLAQEPIARGTDKRLFQYIGSARLDQKGIVQIGLQPKAIEDLIKVMDLQDIIKNIQVGKEGYAFVVDLNGEIIAHHNSEEIGTNIKEFDWSKGIFQNNEDMIEYTYNGVITHAAFKNIGDKIIIISIPESEFMPVLNKLGGKILSSIIFIIILLTVLVSLLIKKLAIKPINDLVSAIDRVGTGDLNVRVNMKSKDEIGLLGNHFDEMIVNIKNIITQIKDTVNELKGSSETISNSTEEVNTSTEEISQTIQEIASGANDLSGETAKSLEITNNLAKSLRNITDKLKTAKNNTGFMMEKNEIGITSITNLQKKFEENTQSTMDVARDIDDLSEKSKSIETIVATINSIAEQTNLLALNAAIEAARAGEAGKGFAVVAEEVRKLAEESGNATNDIQEIIDEIRKIIDNTNSSMGNAKVIVESSNSSLKETKRAFDEITLAIDKSTKLVHSINKDIEEINSIKDSTLESIENISSVSQQSAASTEEISASSEEQSASMEEITASIQNLNNMIKELSDMIRVYKM</sequence>
<name>A0A1T5MK85_9FIRM</name>
<keyword evidence="1 3" id="KW-0807">Transducer</keyword>
<keyword evidence="5" id="KW-0812">Transmembrane</keyword>
<dbReference type="PANTHER" id="PTHR32089:SF112">
    <property type="entry name" value="LYSOZYME-LIKE PROTEIN-RELATED"/>
    <property type="match status" value="1"/>
</dbReference>
<dbReference type="SMART" id="SM00304">
    <property type="entry name" value="HAMP"/>
    <property type="match status" value="1"/>
</dbReference>
<dbReference type="InterPro" id="IPR004090">
    <property type="entry name" value="Chemotax_Me-accpt_rcpt"/>
</dbReference>
<dbReference type="CDD" id="cd12912">
    <property type="entry name" value="PDC2_MCP_like"/>
    <property type="match status" value="1"/>
</dbReference>
<dbReference type="PRINTS" id="PR00260">
    <property type="entry name" value="CHEMTRNSDUCR"/>
</dbReference>
<dbReference type="Pfam" id="PF00672">
    <property type="entry name" value="HAMP"/>
    <property type="match status" value="1"/>
</dbReference>
<feature type="compositionally biased region" description="Low complexity" evidence="4">
    <location>
        <begin position="621"/>
        <end position="642"/>
    </location>
</feature>
<gene>
    <name evidence="8" type="ORF">SAMN02194393_04864</name>
</gene>
<reference evidence="8 9" key="1">
    <citation type="submission" date="2017-02" db="EMBL/GenBank/DDBJ databases">
        <authorList>
            <person name="Peterson S.W."/>
        </authorList>
    </citation>
    <scope>NUCLEOTIDE SEQUENCE [LARGE SCALE GENOMIC DNA]</scope>
    <source>
        <strain evidence="8 9">M1</strain>
    </source>
</reference>
<dbReference type="InterPro" id="IPR004089">
    <property type="entry name" value="MCPsignal_dom"/>
</dbReference>
<feature type="transmembrane region" description="Helical" evidence="5">
    <location>
        <begin position="7"/>
        <end position="27"/>
    </location>
</feature>
<dbReference type="InterPro" id="IPR004010">
    <property type="entry name" value="Double_Cache_2"/>
</dbReference>
<feature type="domain" description="Methyl-accepting transducer" evidence="6">
    <location>
        <begin position="382"/>
        <end position="639"/>
    </location>
</feature>
<organism evidence="8 9">
    <name type="scientific">Maledivibacter halophilus</name>
    <dbReference type="NCBI Taxonomy" id="36842"/>
    <lineage>
        <taxon>Bacteria</taxon>
        <taxon>Bacillati</taxon>
        <taxon>Bacillota</taxon>
        <taxon>Clostridia</taxon>
        <taxon>Peptostreptococcales</taxon>
        <taxon>Caminicellaceae</taxon>
        <taxon>Maledivibacter</taxon>
    </lineage>
</organism>
<evidence type="ECO:0000256" key="3">
    <source>
        <dbReference type="PROSITE-ProRule" id="PRU00284"/>
    </source>
</evidence>
<dbReference type="InterPro" id="IPR003660">
    <property type="entry name" value="HAMP_dom"/>
</dbReference>